<gene>
    <name evidence="3" type="ORF">MTX78_15500</name>
</gene>
<dbReference type="InterPro" id="IPR013783">
    <property type="entry name" value="Ig-like_fold"/>
</dbReference>
<organism evidence="3 4">
    <name type="scientific">Hymenobacter tibetensis</name>
    <dbReference type="NCBI Taxonomy" id="497967"/>
    <lineage>
        <taxon>Bacteria</taxon>
        <taxon>Pseudomonadati</taxon>
        <taxon>Bacteroidota</taxon>
        <taxon>Cytophagia</taxon>
        <taxon>Cytophagales</taxon>
        <taxon>Hymenobacteraceae</taxon>
        <taxon>Hymenobacter</taxon>
    </lineage>
</organism>
<dbReference type="PROSITE" id="PS50093">
    <property type="entry name" value="PKD"/>
    <property type="match status" value="1"/>
</dbReference>
<protein>
    <submittedName>
        <fullName evidence="3">PKD domain-containing protein</fullName>
    </submittedName>
</protein>
<dbReference type="InterPro" id="IPR022409">
    <property type="entry name" value="PKD/Chitinase_dom"/>
</dbReference>
<dbReference type="RefSeq" id="WP_243796107.1">
    <property type="nucleotide sequence ID" value="NZ_CP094669.1"/>
</dbReference>
<dbReference type="Pfam" id="PF18911">
    <property type="entry name" value="PKD_4"/>
    <property type="match status" value="1"/>
</dbReference>
<dbReference type="InterPro" id="IPR000601">
    <property type="entry name" value="PKD_dom"/>
</dbReference>
<proteinExistence type="predicted"/>
<evidence type="ECO:0000259" key="2">
    <source>
        <dbReference type="PROSITE" id="PS50093"/>
    </source>
</evidence>
<evidence type="ECO:0000256" key="1">
    <source>
        <dbReference type="SAM" id="SignalP"/>
    </source>
</evidence>
<name>A0ABY4CVM1_9BACT</name>
<sequence length="272" mass="28369">MNYTLNKAALVLLAGSLLLTACDKEDEGSLDGPKPTASFTATAPKVVGLTSEVTFTSTSTDAFLYQWDFGDGTIGSGQTVTHAYTRGGTFKAKLTAVGRGGATPSETQDVTIASTLNLVNQLLTGGSSRTWKLDNATAAPIVVGTEAAPTTYFPGVAAGDLPACQSDDEYTFSTSNTFTYDAKAETFYADRMNYSCQAPLSGTSPFVFGAATGTGLAQFTLSRAGAFIAATDASLTERVYRILSIDNQKMTLRAGSGQNGGTVFTIKMVVKP</sequence>
<dbReference type="Gene3D" id="2.60.40.10">
    <property type="entry name" value="Immunoglobulins"/>
    <property type="match status" value="1"/>
</dbReference>
<evidence type="ECO:0000313" key="3">
    <source>
        <dbReference type="EMBL" id="UOG73524.1"/>
    </source>
</evidence>
<dbReference type="InterPro" id="IPR035986">
    <property type="entry name" value="PKD_dom_sf"/>
</dbReference>
<accession>A0ABY4CVM1</accession>
<feature type="domain" description="PKD" evidence="2">
    <location>
        <begin position="34"/>
        <end position="119"/>
    </location>
</feature>
<reference evidence="3 4" key="1">
    <citation type="submission" date="2022-03" db="EMBL/GenBank/DDBJ databases">
        <title>Hymenobactersp. isolated from the air.</title>
        <authorList>
            <person name="Won M."/>
            <person name="Kwon S.-W."/>
        </authorList>
    </citation>
    <scope>NUCLEOTIDE SEQUENCE [LARGE SCALE GENOMIC DNA]</scope>
    <source>
        <strain evidence="3 4">KACC 21982</strain>
    </source>
</reference>
<keyword evidence="4" id="KW-1185">Reference proteome</keyword>
<dbReference type="PROSITE" id="PS51257">
    <property type="entry name" value="PROKAR_LIPOPROTEIN"/>
    <property type="match status" value="1"/>
</dbReference>
<dbReference type="SMART" id="SM00089">
    <property type="entry name" value="PKD"/>
    <property type="match status" value="1"/>
</dbReference>
<feature type="chain" id="PRO_5045188916" evidence="1">
    <location>
        <begin position="22"/>
        <end position="272"/>
    </location>
</feature>
<feature type="signal peptide" evidence="1">
    <location>
        <begin position="1"/>
        <end position="21"/>
    </location>
</feature>
<keyword evidence="1" id="KW-0732">Signal</keyword>
<dbReference type="SUPFAM" id="SSF49299">
    <property type="entry name" value="PKD domain"/>
    <property type="match status" value="1"/>
</dbReference>
<dbReference type="EMBL" id="CP094669">
    <property type="protein sequence ID" value="UOG73524.1"/>
    <property type="molecule type" value="Genomic_DNA"/>
</dbReference>
<evidence type="ECO:0000313" key="4">
    <source>
        <dbReference type="Proteomes" id="UP000831113"/>
    </source>
</evidence>
<dbReference type="CDD" id="cd00146">
    <property type="entry name" value="PKD"/>
    <property type="match status" value="1"/>
</dbReference>
<dbReference type="Proteomes" id="UP000831113">
    <property type="component" value="Chromosome"/>
</dbReference>